<dbReference type="Gene3D" id="1.20.1530.20">
    <property type="match status" value="1"/>
</dbReference>
<evidence type="ECO:0000256" key="6">
    <source>
        <dbReference type="ARBA" id="ARBA00023053"/>
    </source>
</evidence>
<dbReference type="Pfam" id="PF00999">
    <property type="entry name" value="Na_H_Exchanger"/>
    <property type="match status" value="1"/>
</dbReference>
<dbReference type="AlphaFoldDB" id="A0A538U5E8"/>
<gene>
    <name evidence="12" type="ORF">E6K80_06490</name>
</gene>
<evidence type="ECO:0000256" key="9">
    <source>
        <dbReference type="ARBA" id="ARBA00023201"/>
    </source>
</evidence>
<feature type="transmembrane region" description="Helical" evidence="10">
    <location>
        <begin position="120"/>
        <end position="142"/>
    </location>
</feature>
<evidence type="ECO:0000256" key="2">
    <source>
        <dbReference type="ARBA" id="ARBA00022448"/>
    </source>
</evidence>
<keyword evidence="7" id="KW-0406">Ion transport</keyword>
<sequence length="358" mass="37259">MLPLLAMLVVILLGAKLGGSWFVRHGQSAVLGELLVGIVLGNLGLAGFHALDGARDLPSIGVLAQIGVLFLLFEVGLQTDVRQMAAVGGSSFVVAVVGVIAPMALGYGVTRAWFPHHSPLADWFVGATLCATSVGITARVLGDLRKSDSREGRIILGAAVIDDVLGLIVLAVAAGIIRAASQGQGFEPTTVLLILIKAIAFLAGALALGGWISPRAFWIASKLHGEGLLLAISLSFCFGLAFLAGLAGLAPIVGAFAAGLVLDELHYKELRARDPKRRDLLDLLSPIASFLVPVFFVLMGMRVDLRVFGRVELLGFAAALTLVALLGKQACSLGVLERGVDRLAVGLGMIPRGEVGLI</sequence>
<organism evidence="12 13">
    <name type="scientific">Eiseniibacteriota bacterium</name>
    <dbReference type="NCBI Taxonomy" id="2212470"/>
    <lineage>
        <taxon>Bacteria</taxon>
        <taxon>Candidatus Eiseniibacteriota</taxon>
    </lineage>
</organism>
<feature type="transmembrane region" description="Helical" evidence="10">
    <location>
        <begin position="232"/>
        <end position="262"/>
    </location>
</feature>
<evidence type="ECO:0000256" key="1">
    <source>
        <dbReference type="ARBA" id="ARBA00004141"/>
    </source>
</evidence>
<evidence type="ECO:0000313" key="12">
    <source>
        <dbReference type="EMBL" id="TMQ71118.1"/>
    </source>
</evidence>
<dbReference type="PANTHER" id="PTHR43562:SF3">
    <property type="entry name" value="SODIUM ION_PROTON EXCHANGER (EUROFUNG)"/>
    <property type="match status" value="1"/>
</dbReference>
<dbReference type="GO" id="GO:0006814">
    <property type="term" value="P:sodium ion transport"/>
    <property type="evidence" value="ECO:0007669"/>
    <property type="project" value="UniProtKB-KW"/>
</dbReference>
<accession>A0A538U5E8</accession>
<feature type="transmembrane region" description="Helical" evidence="10">
    <location>
        <begin position="84"/>
        <end position="108"/>
    </location>
</feature>
<evidence type="ECO:0000256" key="4">
    <source>
        <dbReference type="ARBA" id="ARBA00022692"/>
    </source>
</evidence>
<dbReference type="EMBL" id="VBPA01000150">
    <property type="protein sequence ID" value="TMQ71118.1"/>
    <property type="molecule type" value="Genomic_DNA"/>
</dbReference>
<dbReference type="InterPro" id="IPR038770">
    <property type="entry name" value="Na+/solute_symporter_sf"/>
</dbReference>
<feature type="transmembrane region" description="Helical" evidence="10">
    <location>
        <begin position="154"/>
        <end position="177"/>
    </location>
</feature>
<feature type="transmembrane region" description="Helical" evidence="10">
    <location>
        <begin position="189"/>
        <end position="212"/>
    </location>
</feature>
<dbReference type="Proteomes" id="UP000319836">
    <property type="component" value="Unassembled WGS sequence"/>
</dbReference>
<keyword evidence="9" id="KW-0739">Sodium transport</keyword>
<comment type="subcellular location">
    <subcellularLocation>
        <location evidence="1">Membrane</location>
        <topology evidence="1">Multi-pass membrane protein</topology>
    </subcellularLocation>
</comment>
<evidence type="ECO:0000256" key="5">
    <source>
        <dbReference type="ARBA" id="ARBA00022989"/>
    </source>
</evidence>
<feature type="transmembrane region" description="Helical" evidence="10">
    <location>
        <begin position="307"/>
        <end position="326"/>
    </location>
</feature>
<name>A0A538U5E8_UNCEI</name>
<feature type="domain" description="Cation/H+ exchanger transmembrane" evidence="11">
    <location>
        <begin position="15"/>
        <end position="358"/>
    </location>
</feature>
<dbReference type="InterPro" id="IPR006153">
    <property type="entry name" value="Cation/H_exchanger_TM"/>
</dbReference>
<evidence type="ECO:0000313" key="13">
    <source>
        <dbReference type="Proteomes" id="UP000319836"/>
    </source>
</evidence>
<comment type="caution">
    <text evidence="12">The sequence shown here is derived from an EMBL/GenBank/DDBJ whole genome shotgun (WGS) entry which is preliminary data.</text>
</comment>
<keyword evidence="5 10" id="KW-1133">Transmembrane helix</keyword>
<feature type="transmembrane region" description="Helical" evidence="10">
    <location>
        <begin position="28"/>
        <end position="48"/>
    </location>
</feature>
<keyword evidence="2" id="KW-0813">Transport</keyword>
<dbReference type="GO" id="GO:0015297">
    <property type="term" value="F:antiporter activity"/>
    <property type="evidence" value="ECO:0007669"/>
    <property type="project" value="UniProtKB-KW"/>
</dbReference>
<evidence type="ECO:0000256" key="7">
    <source>
        <dbReference type="ARBA" id="ARBA00023065"/>
    </source>
</evidence>
<protein>
    <submittedName>
        <fullName evidence="12">Cation:proton antiporter</fullName>
    </submittedName>
</protein>
<dbReference type="GO" id="GO:0016020">
    <property type="term" value="C:membrane"/>
    <property type="evidence" value="ECO:0007669"/>
    <property type="project" value="UniProtKB-SubCell"/>
</dbReference>
<evidence type="ECO:0000256" key="10">
    <source>
        <dbReference type="SAM" id="Phobius"/>
    </source>
</evidence>
<feature type="non-terminal residue" evidence="12">
    <location>
        <position position="358"/>
    </location>
</feature>
<keyword evidence="6" id="KW-0915">Sodium</keyword>
<dbReference type="GO" id="GO:1902600">
    <property type="term" value="P:proton transmembrane transport"/>
    <property type="evidence" value="ECO:0007669"/>
    <property type="project" value="InterPro"/>
</dbReference>
<proteinExistence type="predicted"/>
<keyword evidence="3" id="KW-0050">Antiport</keyword>
<evidence type="ECO:0000259" key="11">
    <source>
        <dbReference type="Pfam" id="PF00999"/>
    </source>
</evidence>
<evidence type="ECO:0000256" key="8">
    <source>
        <dbReference type="ARBA" id="ARBA00023136"/>
    </source>
</evidence>
<keyword evidence="4 10" id="KW-0812">Transmembrane</keyword>
<dbReference type="PANTHER" id="PTHR43562">
    <property type="entry name" value="NAPA-TYPE SODIUM/HYDROGEN ANTIPORTER"/>
    <property type="match status" value="1"/>
</dbReference>
<reference evidence="12 13" key="1">
    <citation type="journal article" date="2019" name="Nat. Microbiol.">
        <title>Mediterranean grassland soil C-N compound turnover is dependent on rainfall and depth, and is mediated by genomically divergent microorganisms.</title>
        <authorList>
            <person name="Diamond S."/>
            <person name="Andeer P.F."/>
            <person name="Li Z."/>
            <person name="Crits-Christoph A."/>
            <person name="Burstein D."/>
            <person name="Anantharaman K."/>
            <person name="Lane K.R."/>
            <person name="Thomas B.C."/>
            <person name="Pan C."/>
            <person name="Northen T.R."/>
            <person name="Banfield J.F."/>
        </authorList>
    </citation>
    <scope>NUCLEOTIDE SEQUENCE [LARGE SCALE GENOMIC DNA]</scope>
    <source>
        <strain evidence="12">WS_10</strain>
    </source>
</reference>
<feature type="transmembrane region" description="Helical" evidence="10">
    <location>
        <begin position="283"/>
        <end position="301"/>
    </location>
</feature>
<evidence type="ECO:0000256" key="3">
    <source>
        <dbReference type="ARBA" id="ARBA00022449"/>
    </source>
</evidence>
<keyword evidence="8 10" id="KW-0472">Membrane</keyword>
<feature type="transmembrane region" description="Helical" evidence="10">
    <location>
        <begin position="60"/>
        <end position="78"/>
    </location>
</feature>